<gene>
    <name evidence="1" type="ORF">UV58_C0013G0016</name>
</gene>
<accession>A0A0G1F5B4</accession>
<dbReference type="EMBL" id="LCFA01000013">
    <property type="protein sequence ID" value="KKS82073.1"/>
    <property type="molecule type" value="Genomic_DNA"/>
</dbReference>
<sequence length="84" mass="9992">MKFYDNQNDDLEPIYTEEERFITVFLANFATGTKRNFRCFNCSKLLCQYESEVVAVIDTGETPKNKSSLEVLCTRCRIKYRFLW</sequence>
<organism evidence="1 2">
    <name type="scientific">Candidatus Wolfebacteria bacterium GW2011_GWC1_43_10</name>
    <dbReference type="NCBI Taxonomy" id="1619011"/>
    <lineage>
        <taxon>Bacteria</taxon>
        <taxon>Candidatus Wolfeibacteriota</taxon>
    </lineage>
</organism>
<reference evidence="1 2" key="1">
    <citation type="journal article" date="2015" name="Nature">
        <title>rRNA introns, odd ribosomes, and small enigmatic genomes across a large radiation of phyla.</title>
        <authorList>
            <person name="Brown C.T."/>
            <person name="Hug L.A."/>
            <person name="Thomas B.C."/>
            <person name="Sharon I."/>
            <person name="Castelle C.J."/>
            <person name="Singh A."/>
            <person name="Wilkins M.J."/>
            <person name="Williams K.H."/>
            <person name="Banfield J.F."/>
        </authorList>
    </citation>
    <scope>NUCLEOTIDE SEQUENCE [LARGE SCALE GENOMIC DNA]</scope>
</reference>
<protein>
    <submittedName>
        <fullName evidence="1">Uncharacterized protein</fullName>
    </submittedName>
</protein>
<name>A0A0G1F5B4_9BACT</name>
<comment type="caution">
    <text evidence="1">The sequence shown here is derived from an EMBL/GenBank/DDBJ whole genome shotgun (WGS) entry which is preliminary data.</text>
</comment>
<evidence type="ECO:0000313" key="1">
    <source>
        <dbReference type="EMBL" id="KKS82073.1"/>
    </source>
</evidence>
<dbReference type="AlphaFoldDB" id="A0A0G1F5B4"/>
<proteinExistence type="predicted"/>
<evidence type="ECO:0000313" key="2">
    <source>
        <dbReference type="Proteomes" id="UP000034810"/>
    </source>
</evidence>
<dbReference type="Proteomes" id="UP000034810">
    <property type="component" value="Unassembled WGS sequence"/>
</dbReference>